<dbReference type="Pfam" id="PF05521">
    <property type="entry name" value="Phage_HCP"/>
    <property type="match status" value="1"/>
</dbReference>
<protein>
    <recommendedName>
        <fullName evidence="3">Phage head-tail adapter protein</fullName>
    </recommendedName>
</protein>
<dbReference type="EMBL" id="LBHB01000004">
    <property type="protein sequence ID" value="KLE32454.1"/>
    <property type="molecule type" value="Genomic_DNA"/>
</dbReference>
<evidence type="ECO:0000313" key="2">
    <source>
        <dbReference type="Proteomes" id="UP000053464"/>
    </source>
</evidence>
<comment type="caution">
    <text evidence="1">The sequence shown here is derived from an EMBL/GenBank/DDBJ whole genome shotgun (WGS) entry which is preliminary data.</text>
</comment>
<dbReference type="Gene3D" id="2.40.10.270">
    <property type="entry name" value="Bacteriophage SPP1 head-tail adaptor protein"/>
    <property type="match status" value="1"/>
</dbReference>
<organism evidence="1 2">
    <name type="scientific">Aurantiacibacter luteus</name>
    <dbReference type="NCBI Taxonomy" id="1581420"/>
    <lineage>
        <taxon>Bacteria</taxon>
        <taxon>Pseudomonadati</taxon>
        <taxon>Pseudomonadota</taxon>
        <taxon>Alphaproteobacteria</taxon>
        <taxon>Sphingomonadales</taxon>
        <taxon>Erythrobacteraceae</taxon>
        <taxon>Aurantiacibacter</taxon>
    </lineage>
</organism>
<name>A0A0G9MPC6_9SPHN</name>
<gene>
    <name evidence="1" type="ORF">AAW00_13585</name>
</gene>
<dbReference type="InterPro" id="IPR008767">
    <property type="entry name" value="Phage_SPP1_head-tail_adaptor"/>
</dbReference>
<dbReference type="RefSeq" id="WP_047004968.1">
    <property type="nucleotide sequence ID" value="NZ_LBHB01000004.1"/>
</dbReference>
<evidence type="ECO:0000313" key="1">
    <source>
        <dbReference type="EMBL" id="KLE32454.1"/>
    </source>
</evidence>
<dbReference type="PATRIC" id="fig|1581420.6.peg.2778"/>
<sequence>MGRPAGRRDKLIGLERASTEADDYGEDRETWAALTTRYAEVWMGKGSERREAAAERGRQAATFGVADDSVTRTLTLRDRVTYAGSAWDIESIAPDTPERGWIEITAVREA</sequence>
<dbReference type="AlphaFoldDB" id="A0A0G9MPC6"/>
<evidence type="ECO:0008006" key="3">
    <source>
        <dbReference type="Google" id="ProtNLM"/>
    </source>
</evidence>
<keyword evidence="2" id="KW-1185">Reference proteome</keyword>
<dbReference type="OrthoDB" id="7478004at2"/>
<dbReference type="Proteomes" id="UP000053464">
    <property type="component" value="Unassembled WGS sequence"/>
</dbReference>
<reference evidence="1 2" key="1">
    <citation type="submission" date="2015-04" db="EMBL/GenBank/DDBJ databases">
        <title>The draft genome sequence of Erythrobacter luteus KA37.</title>
        <authorList>
            <person name="Zhuang L."/>
            <person name="Liu Y."/>
            <person name="Shao Z."/>
        </authorList>
    </citation>
    <scope>NUCLEOTIDE SEQUENCE [LARGE SCALE GENOMIC DNA]</scope>
    <source>
        <strain evidence="1 2">KA37</strain>
    </source>
</reference>
<accession>A0A0G9MPC6</accession>
<proteinExistence type="predicted"/>
<dbReference type="InterPro" id="IPR038666">
    <property type="entry name" value="SSP1_head-tail_sf"/>
</dbReference>
<dbReference type="STRING" id="1581420.AAW00_13585"/>